<dbReference type="InterPro" id="IPR018228">
    <property type="entry name" value="DNase_TatD-rel_CS"/>
</dbReference>
<keyword evidence="6" id="KW-1185">Reference proteome</keyword>
<keyword evidence="2 4" id="KW-0479">Metal-binding</keyword>
<evidence type="ECO:0000256" key="4">
    <source>
        <dbReference type="PIRSR" id="PIRSR005902-1"/>
    </source>
</evidence>
<evidence type="ECO:0000313" key="5">
    <source>
        <dbReference type="EMBL" id="TDR13272.1"/>
    </source>
</evidence>
<dbReference type="PIRSF" id="PIRSF005902">
    <property type="entry name" value="DNase_TatD"/>
    <property type="match status" value="1"/>
</dbReference>
<dbReference type="PANTHER" id="PTHR46124:SF3">
    <property type="entry name" value="HYDROLASE"/>
    <property type="match status" value="1"/>
</dbReference>
<name>A0A4R6X2Z9_9GAMM</name>
<evidence type="ECO:0000256" key="3">
    <source>
        <dbReference type="ARBA" id="ARBA00022801"/>
    </source>
</evidence>
<dbReference type="OrthoDB" id="9810005at2"/>
<gene>
    <name evidence="5" type="ORF">C8D85_2149</name>
</gene>
<comment type="caution">
    <text evidence="5">The sequence shown here is derived from an EMBL/GenBank/DDBJ whole genome shotgun (WGS) entry which is preliminary data.</text>
</comment>
<dbReference type="EMBL" id="SNZA01000003">
    <property type="protein sequence ID" value="TDR13272.1"/>
    <property type="molecule type" value="Genomic_DNA"/>
</dbReference>
<feature type="binding site" evidence="4">
    <location>
        <position position="203"/>
    </location>
    <ligand>
        <name>a divalent metal cation</name>
        <dbReference type="ChEBI" id="CHEBI:60240"/>
        <label>1</label>
    </ligand>
</feature>
<evidence type="ECO:0000256" key="1">
    <source>
        <dbReference type="ARBA" id="ARBA00009275"/>
    </source>
</evidence>
<proteinExistence type="inferred from homology"/>
<comment type="similarity">
    <text evidence="1">Belongs to the metallo-dependent hydrolases superfamily. TatD-type hydrolase family.</text>
</comment>
<dbReference type="InterPro" id="IPR001130">
    <property type="entry name" value="TatD-like"/>
</dbReference>
<accession>A0A4R6X2Z9</accession>
<evidence type="ECO:0000256" key="2">
    <source>
        <dbReference type="ARBA" id="ARBA00022723"/>
    </source>
</evidence>
<dbReference type="InterPro" id="IPR032466">
    <property type="entry name" value="Metal_Hydrolase"/>
</dbReference>
<dbReference type="PROSITE" id="PS01137">
    <property type="entry name" value="TATD_1"/>
    <property type="match status" value="1"/>
</dbReference>
<feature type="binding site" evidence="4">
    <location>
        <position position="8"/>
    </location>
    <ligand>
        <name>a divalent metal cation</name>
        <dbReference type="ChEBI" id="CHEBI:60240"/>
        <label>1</label>
    </ligand>
</feature>
<evidence type="ECO:0000313" key="6">
    <source>
        <dbReference type="Proteomes" id="UP000295729"/>
    </source>
</evidence>
<organism evidence="5 6">
    <name type="scientific">Marinomonas communis</name>
    <dbReference type="NCBI Taxonomy" id="28254"/>
    <lineage>
        <taxon>Bacteria</taxon>
        <taxon>Pseudomonadati</taxon>
        <taxon>Pseudomonadota</taxon>
        <taxon>Gammaproteobacteria</taxon>
        <taxon>Oceanospirillales</taxon>
        <taxon>Oceanospirillaceae</taxon>
        <taxon>Marinomonas</taxon>
    </lineage>
</organism>
<feature type="binding site" evidence="4">
    <location>
        <position position="153"/>
    </location>
    <ligand>
        <name>a divalent metal cation</name>
        <dbReference type="ChEBI" id="CHEBI:60240"/>
        <label>2</label>
    </ligand>
</feature>
<dbReference type="Gene3D" id="3.20.20.140">
    <property type="entry name" value="Metal-dependent hydrolases"/>
    <property type="match status" value="1"/>
</dbReference>
<dbReference type="RefSeq" id="WP_133562491.1">
    <property type="nucleotide sequence ID" value="NZ_SNZA01000003.1"/>
</dbReference>
<protein>
    <submittedName>
        <fullName evidence="5">TatD DNase family protein</fullName>
    </submittedName>
</protein>
<feature type="binding site" evidence="4">
    <location>
        <position position="129"/>
    </location>
    <ligand>
        <name>a divalent metal cation</name>
        <dbReference type="ChEBI" id="CHEBI:60240"/>
        <label>2</label>
    </ligand>
</feature>
<dbReference type="FunFam" id="3.20.20.140:FF:000005">
    <property type="entry name" value="TatD family hydrolase"/>
    <property type="match status" value="1"/>
</dbReference>
<dbReference type="Proteomes" id="UP000295729">
    <property type="component" value="Unassembled WGS sequence"/>
</dbReference>
<keyword evidence="3" id="KW-0378">Hydrolase</keyword>
<dbReference type="AlphaFoldDB" id="A0A4R6X2Z9"/>
<dbReference type="Pfam" id="PF01026">
    <property type="entry name" value="TatD_DNase"/>
    <property type="match status" value="1"/>
</dbReference>
<dbReference type="SUPFAM" id="SSF51556">
    <property type="entry name" value="Metallo-dependent hydrolases"/>
    <property type="match status" value="1"/>
</dbReference>
<dbReference type="GO" id="GO:0005829">
    <property type="term" value="C:cytosol"/>
    <property type="evidence" value="ECO:0007669"/>
    <property type="project" value="TreeGrafter"/>
</dbReference>
<dbReference type="CDD" id="cd01310">
    <property type="entry name" value="TatD_DNAse"/>
    <property type="match status" value="1"/>
</dbReference>
<dbReference type="PANTHER" id="PTHR46124">
    <property type="entry name" value="D-AMINOACYL-TRNA DEACYLASE"/>
    <property type="match status" value="1"/>
</dbReference>
<dbReference type="GO" id="GO:0046872">
    <property type="term" value="F:metal ion binding"/>
    <property type="evidence" value="ECO:0007669"/>
    <property type="project" value="UniProtKB-KW"/>
</dbReference>
<dbReference type="GO" id="GO:0016788">
    <property type="term" value="F:hydrolase activity, acting on ester bonds"/>
    <property type="evidence" value="ECO:0007669"/>
    <property type="project" value="InterPro"/>
</dbReference>
<feature type="binding site" evidence="4">
    <location>
        <position position="93"/>
    </location>
    <ligand>
        <name>a divalent metal cation</name>
        <dbReference type="ChEBI" id="CHEBI:60240"/>
        <label>1</label>
    </ligand>
</feature>
<feature type="binding site" evidence="4">
    <location>
        <position position="6"/>
    </location>
    <ligand>
        <name>a divalent metal cation</name>
        <dbReference type="ChEBI" id="CHEBI:60240"/>
        <label>1</label>
    </ligand>
</feature>
<reference evidence="5 6" key="1">
    <citation type="submission" date="2019-03" db="EMBL/GenBank/DDBJ databases">
        <title>Genomic Encyclopedia of Type Strains, Phase IV (KMG-IV): sequencing the most valuable type-strain genomes for metagenomic binning, comparative biology and taxonomic classification.</title>
        <authorList>
            <person name="Goeker M."/>
        </authorList>
    </citation>
    <scope>NUCLEOTIDE SEQUENCE [LARGE SCALE GENOMIC DNA]</scope>
    <source>
        <strain evidence="5 6">DSM 5604</strain>
    </source>
</reference>
<sequence>MFIDSHCHLDFPQFENLPRLIDSCLGVGVTDFLVPGTTEESWHRIIQMAKLHPQIRIALGLHPYFLDDKLSLDSCLEQLECHLMEVPTVAVGEIGLDKWSGMPNYSLQYEVLIEQLKLAKKWKLPVIFHSRKSEDDLLKALRIVNFEYGGVVHAFNGSYEQAKRFIDQGFVLGIGGTITYPRAQKARRVLKSLTDQDFVLETDAPDMPLCGHQGQPNSPLRVRDVAQQVSILREQPVGLVAQYTSANLKRVLPNWHRV</sequence>